<dbReference type="PANTHER" id="PTHR30035">
    <property type="entry name" value="LIPOPROTEIN VACJ-RELATED"/>
    <property type="match status" value="1"/>
</dbReference>
<dbReference type="RefSeq" id="WP_198100054.1">
    <property type="nucleotide sequence ID" value="NZ_JAEDAL010000002.1"/>
</dbReference>
<dbReference type="GO" id="GO:0120010">
    <property type="term" value="P:intermembrane phospholipid transfer"/>
    <property type="evidence" value="ECO:0007669"/>
    <property type="project" value="TreeGrafter"/>
</dbReference>
<dbReference type="EMBL" id="JAEDAL010000002">
    <property type="protein sequence ID" value="MBH9552442.1"/>
    <property type="molecule type" value="Genomic_DNA"/>
</dbReference>
<dbReference type="PROSITE" id="PS51257">
    <property type="entry name" value="PROKAR_LIPOPROTEIN"/>
    <property type="match status" value="1"/>
</dbReference>
<keyword evidence="2" id="KW-0732">Signal</keyword>
<proteinExistence type="inferred from homology"/>
<reference evidence="4" key="1">
    <citation type="submission" date="2020-12" db="EMBL/GenBank/DDBJ databases">
        <title>The genome sequence of Inhella sp. 4Y17.</title>
        <authorList>
            <person name="Liu Y."/>
        </authorList>
    </citation>
    <scope>NUCLEOTIDE SEQUENCE</scope>
    <source>
        <strain evidence="4">4Y10</strain>
    </source>
</reference>
<dbReference type="Pfam" id="PF04333">
    <property type="entry name" value="MlaA"/>
    <property type="match status" value="1"/>
</dbReference>
<dbReference type="AlphaFoldDB" id="A0A931ITG0"/>
<sequence>MRAYRWTFVGMTALVAGCAAPLPPGHQAHPKDPWEAYNRTVFAFNDIADETVLKPAAMVYEKAAPTPVRTAVSNFFGNLSDAWSAVNWVLQGEPRLAIEQGARFIFNSTLGLAGLADVAGEVGIDKRSANFAQTLGSWGVGRGPYLVLPLMGPSTVRDTVALPIDRMARSSVWFDHPSDRFMASGLELVSQRASLLRAGELVEGIALDKYTFFRDAYLQRANYKKRQKAEEDDFEVVAPTKPASAASAP</sequence>
<protein>
    <submittedName>
        <fullName evidence="4">VacJ family lipoprotein</fullName>
    </submittedName>
</protein>
<evidence type="ECO:0000256" key="3">
    <source>
        <dbReference type="SAM" id="MobiDB-lite"/>
    </source>
</evidence>
<evidence type="ECO:0000313" key="5">
    <source>
        <dbReference type="Proteomes" id="UP000620139"/>
    </source>
</evidence>
<keyword evidence="4" id="KW-0449">Lipoprotein</keyword>
<organism evidence="4 5">
    <name type="scientific">Inhella gelatinilytica</name>
    <dbReference type="NCBI Taxonomy" id="2795030"/>
    <lineage>
        <taxon>Bacteria</taxon>
        <taxon>Pseudomonadati</taxon>
        <taxon>Pseudomonadota</taxon>
        <taxon>Betaproteobacteria</taxon>
        <taxon>Burkholderiales</taxon>
        <taxon>Sphaerotilaceae</taxon>
        <taxon>Inhella</taxon>
    </lineage>
</organism>
<comment type="caution">
    <text evidence="4">The sequence shown here is derived from an EMBL/GenBank/DDBJ whole genome shotgun (WGS) entry which is preliminary data.</text>
</comment>
<dbReference type="InterPro" id="IPR007428">
    <property type="entry name" value="MlaA"/>
</dbReference>
<accession>A0A931ITG0</accession>
<dbReference type="Proteomes" id="UP000620139">
    <property type="component" value="Unassembled WGS sequence"/>
</dbReference>
<evidence type="ECO:0000313" key="4">
    <source>
        <dbReference type="EMBL" id="MBH9552442.1"/>
    </source>
</evidence>
<evidence type="ECO:0000256" key="2">
    <source>
        <dbReference type="ARBA" id="ARBA00022729"/>
    </source>
</evidence>
<name>A0A931ITG0_9BURK</name>
<keyword evidence="5" id="KW-1185">Reference proteome</keyword>
<dbReference type="GO" id="GO:0016020">
    <property type="term" value="C:membrane"/>
    <property type="evidence" value="ECO:0007669"/>
    <property type="project" value="InterPro"/>
</dbReference>
<gene>
    <name evidence="4" type="ORF">I7X43_06200</name>
</gene>
<feature type="region of interest" description="Disordered" evidence="3">
    <location>
        <begin position="226"/>
        <end position="249"/>
    </location>
</feature>
<comment type="similarity">
    <text evidence="1">Belongs to the MlaA family.</text>
</comment>
<evidence type="ECO:0000256" key="1">
    <source>
        <dbReference type="ARBA" id="ARBA00010634"/>
    </source>
</evidence>
<dbReference type="PANTHER" id="PTHR30035:SF3">
    <property type="entry name" value="INTERMEMBRANE PHOSPHOLIPID TRANSPORT SYSTEM LIPOPROTEIN MLAA"/>
    <property type="match status" value="1"/>
</dbReference>
<dbReference type="PRINTS" id="PR01805">
    <property type="entry name" value="VACJLIPOPROT"/>
</dbReference>